<dbReference type="AlphaFoldDB" id="A0AAV1RZE2"/>
<name>A0AAV1RZE2_9ROSI</name>
<dbReference type="GO" id="GO:0003677">
    <property type="term" value="F:DNA binding"/>
    <property type="evidence" value="ECO:0007669"/>
    <property type="project" value="InterPro"/>
</dbReference>
<evidence type="ECO:0000313" key="3">
    <source>
        <dbReference type="Proteomes" id="UP001314170"/>
    </source>
</evidence>
<organism evidence="2 3">
    <name type="scientific">Dovyalis caffra</name>
    <dbReference type="NCBI Taxonomy" id="77055"/>
    <lineage>
        <taxon>Eukaryota</taxon>
        <taxon>Viridiplantae</taxon>
        <taxon>Streptophyta</taxon>
        <taxon>Embryophyta</taxon>
        <taxon>Tracheophyta</taxon>
        <taxon>Spermatophyta</taxon>
        <taxon>Magnoliopsida</taxon>
        <taxon>eudicotyledons</taxon>
        <taxon>Gunneridae</taxon>
        <taxon>Pentapetalae</taxon>
        <taxon>rosids</taxon>
        <taxon>fabids</taxon>
        <taxon>Malpighiales</taxon>
        <taxon>Salicaceae</taxon>
        <taxon>Flacourtieae</taxon>
        <taxon>Dovyalis</taxon>
    </lineage>
</organism>
<dbReference type="InterPro" id="IPR036879">
    <property type="entry name" value="TF_MADSbox_sf"/>
</dbReference>
<dbReference type="EMBL" id="CAWUPB010001160">
    <property type="protein sequence ID" value="CAK7340892.1"/>
    <property type="molecule type" value="Genomic_DNA"/>
</dbReference>
<proteinExistence type="predicted"/>
<feature type="region of interest" description="Disordered" evidence="1">
    <location>
        <begin position="56"/>
        <end position="79"/>
    </location>
</feature>
<accession>A0AAV1RZE2</accession>
<comment type="caution">
    <text evidence="2">The sequence shown here is derived from an EMBL/GenBank/DDBJ whole genome shotgun (WGS) entry which is preliminary data.</text>
</comment>
<keyword evidence="3" id="KW-1185">Reference proteome</keyword>
<sequence length="276" mass="30430">EKGRALHIVASEVLPRELDHRSCIAIRYPAISRREFSLSPISPALSVQVAGGVYQGRRNEKEEQSRHDKHNKKDWNMGCKKTRTKKNKGVDAQLSFPKCRSSASKAVNEVQTLCAVETLLIMLSLGGNQSSLCHHCVDAIMKRLADPGNSEFDTHMAEHEAMLGNLNKQYCDILKQLEAQKLRGKELEELEKVTHGNSLLDAPIDDLNLQELEILQKSLGELKENLLKQIEKVSVHTENPPSSSANFAGVVNPSMTNPAGGCSSADVDDHDDGHGH</sequence>
<gene>
    <name evidence="2" type="ORF">DCAF_LOCUS15981</name>
</gene>
<dbReference type="SUPFAM" id="SSF55455">
    <property type="entry name" value="SRF-like"/>
    <property type="match status" value="1"/>
</dbReference>
<feature type="non-terminal residue" evidence="2">
    <location>
        <position position="1"/>
    </location>
</feature>
<feature type="compositionally biased region" description="Basic and acidic residues" evidence="1">
    <location>
        <begin position="57"/>
        <end position="75"/>
    </location>
</feature>
<dbReference type="GO" id="GO:0046983">
    <property type="term" value="F:protein dimerization activity"/>
    <property type="evidence" value="ECO:0007669"/>
    <property type="project" value="InterPro"/>
</dbReference>
<evidence type="ECO:0000313" key="2">
    <source>
        <dbReference type="EMBL" id="CAK7340892.1"/>
    </source>
</evidence>
<reference evidence="2 3" key="1">
    <citation type="submission" date="2024-01" db="EMBL/GenBank/DDBJ databases">
        <authorList>
            <person name="Waweru B."/>
        </authorList>
    </citation>
    <scope>NUCLEOTIDE SEQUENCE [LARGE SCALE GENOMIC DNA]</scope>
</reference>
<dbReference type="Proteomes" id="UP001314170">
    <property type="component" value="Unassembled WGS sequence"/>
</dbReference>
<protein>
    <submittedName>
        <fullName evidence="2">Uncharacterized protein</fullName>
    </submittedName>
</protein>
<evidence type="ECO:0000256" key="1">
    <source>
        <dbReference type="SAM" id="MobiDB-lite"/>
    </source>
</evidence>